<name>A0A9Q0I0T0_9TELE</name>
<gene>
    <name evidence="1" type="ORF">NHX12_016866</name>
</gene>
<dbReference type="EMBL" id="JANIIK010003219">
    <property type="protein sequence ID" value="KAJ3581245.1"/>
    <property type="molecule type" value="Genomic_DNA"/>
</dbReference>
<comment type="caution">
    <text evidence="1">The sequence shown here is derived from an EMBL/GenBank/DDBJ whole genome shotgun (WGS) entry which is preliminary data.</text>
</comment>
<dbReference type="OrthoDB" id="8957954at2759"/>
<proteinExistence type="predicted"/>
<evidence type="ECO:0000313" key="2">
    <source>
        <dbReference type="Proteomes" id="UP001148018"/>
    </source>
</evidence>
<sequence>MPRSKPSIQPEVHLVRVSRTTVLELGCEYVVPGTARLRSAVNEDMMLTPTKGFIERQHVLAAHRGVVAGVLQPAEVLGEVDLHPTKTPVASDPNDFSDISVPSHLQDREQSAESCAHLSVEDRAGLAHVLRVFGDVFSTAH</sequence>
<dbReference type="Proteomes" id="UP001148018">
    <property type="component" value="Unassembled WGS sequence"/>
</dbReference>
<protein>
    <submittedName>
        <fullName evidence="1">Uncharacterized protein</fullName>
    </submittedName>
</protein>
<evidence type="ECO:0000313" key="1">
    <source>
        <dbReference type="EMBL" id="KAJ3581245.1"/>
    </source>
</evidence>
<keyword evidence="2" id="KW-1185">Reference proteome</keyword>
<organism evidence="1 2">
    <name type="scientific">Muraenolepis orangiensis</name>
    <name type="common">Patagonian moray cod</name>
    <dbReference type="NCBI Taxonomy" id="630683"/>
    <lineage>
        <taxon>Eukaryota</taxon>
        <taxon>Metazoa</taxon>
        <taxon>Chordata</taxon>
        <taxon>Craniata</taxon>
        <taxon>Vertebrata</taxon>
        <taxon>Euteleostomi</taxon>
        <taxon>Actinopterygii</taxon>
        <taxon>Neopterygii</taxon>
        <taxon>Teleostei</taxon>
        <taxon>Neoteleostei</taxon>
        <taxon>Acanthomorphata</taxon>
        <taxon>Zeiogadaria</taxon>
        <taxon>Gadariae</taxon>
        <taxon>Gadiformes</taxon>
        <taxon>Muraenolepidoidei</taxon>
        <taxon>Muraenolepididae</taxon>
        <taxon>Muraenolepis</taxon>
    </lineage>
</organism>
<reference evidence="1" key="1">
    <citation type="submission" date="2022-07" db="EMBL/GenBank/DDBJ databases">
        <title>Chromosome-level genome of Muraenolepis orangiensis.</title>
        <authorList>
            <person name="Kim J."/>
        </authorList>
    </citation>
    <scope>NUCLEOTIDE SEQUENCE</scope>
    <source>
        <strain evidence="1">KU_S4_2022</strain>
        <tissue evidence="1">Muscle</tissue>
    </source>
</reference>
<dbReference type="AlphaFoldDB" id="A0A9Q0I0T0"/>
<accession>A0A9Q0I0T0</accession>